<feature type="domain" description="RING-type" evidence="6">
    <location>
        <begin position="195"/>
        <end position="238"/>
    </location>
</feature>
<evidence type="ECO:0000256" key="1">
    <source>
        <dbReference type="ARBA" id="ARBA00022723"/>
    </source>
</evidence>
<name>A0AAV0EAH6_9ASTE</name>
<protein>
    <recommendedName>
        <fullName evidence="6">RING-type domain-containing protein</fullName>
    </recommendedName>
</protein>
<dbReference type="Proteomes" id="UP001152523">
    <property type="component" value="Unassembled WGS sequence"/>
</dbReference>
<organism evidence="7 8">
    <name type="scientific">Cuscuta epithymum</name>
    <dbReference type="NCBI Taxonomy" id="186058"/>
    <lineage>
        <taxon>Eukaryota</taxon>
        <taxon>Viridiplantae</taxon>
        <taxon>Streptophyta</taxon>
        <taxon>Embryophyta</taxon>
        <taxon>Tracheophyta</taxon>
        <taxon>Spermatophyta</taxon>
        <taxon>Magnoliopsida</taxon>
        <taxon>eudicotyledons</taxon>
        <taxon>Gunneridae</taxon>
        <taxon>Pentapetalae</taxon>
        <taxon>asterids</taxon>
        <taxon>lamiids</taxon>
        <taxon>Solanales</taxon>
        <taxon>Convolvulaceae</taxon>
        <taxon>Cuscuteae</taxon>
        <taxon>Cuscuta</taxon>
        <taxon>Cuscuta subgen. Cuscuta</taxon>
    </lineage>
</organism>
<feature type="region of interest" description="Disordered" evidence="5">
    <location>
        <begin position="113"/>
        <end position="142"/>
    </location>
</feature>
<dbReference type="PROSITE" id="PS50089">
    <property type="entry name" value="ZF_RING_2"/>
    <property type="match status" value="1"/>
</dbReference>
<accession>A0AAV0EAH6</accession>
<dbReference type="InterPro" id="IPR001841">
    <property type="entry name" value="Znf_RING"/>
</dbReference>
<dbReference type="EMBL" id="CAMAPF010000918">
    <property type="protein sequence ID" value="CAH9120996.1"/>
    <property type="molecule type" value="Genomic_DNA"/>
</dbReference>
<dbReference type="Gene3D" id="3.30.40.10">
    <property type="entry name" value="Zinc/RING finger domain, C3HC4 (zinc finger)"/>
    <property type="match status" value="1"/>
</dbReference>
<gene>
    <name evidence="7" type="ORF">CEPIT_LOCUS23366</name>
</gene>
<dbReference type="GO" id="GO:0008270">
    <property type="term" value="F:zinc ion binding"/>
    <property type="evidence" value="ECO:0007669"/>
    <property type="project" value="UniProtKB-KW"/>
</dbReference>
<evidence type="ECO:0000256" key="2">
    <source>
        <dbReference type="ARBA" id="ARBA00022771"/>
    </source>
</evidence>
<evidence type="ECO:0000256" key="3">
    <source>
        <dbReference type="ARBA" id="ARBA00022833"/>
    </source>
</evidence>
<dbReference type="SMART" id="SM00184">
    <property type="entry name" value="RING"/>
    <property type="match status" value="1"/>
</dbReference>
<evidence type="ECO:0000313" key="7">
    <source>
        <dbReference type="EMBL" id="CAH9120996.1"/>
    </source>
</evidence>
<keyword evidence="1" id="KW-0479">Metal-binding</keyword>
<dbReference type="PANTHER" id="PTHR45969:SF69">
    <property type="entry name" value="FINGER DOMAIN PROTEIN, PUTATIVE (AFU_ORTHOLOGUE AFUA_3G12190)-RELATED"/>
    <property type="match status" value="1"/>
</dbReference>
<reference evidence="7" key="1">
    <citation type="submission" date="2022-07" db="EMBL/GenBank/DDBJ databases">
        <authorList>
            <person name="Macas J."/>
            <person name="Novak P."/>
            <person name="Neumann P."/>
        </authorList>
    </citation>
    <scope>NUCLEOTIDE SEQUENCE</scope>
</reference>
<dbReference type="SUPFAM" id="SSF57850">
    <property type="entry name" value="RING/U-box"/>
    <property type="match status" value="1"/>
</dbReference>
<dbReference type="GO" id="GO:0061630">
    <property type="term" value="F:ubiquitin protein ligase activity"/>
    <property type="evidence" value="ECO:0007669"/>
    <property type="project" value="TreeGrafter"/>
</dbReference>
<keyword evidence="2 4" id="KW-0863">Zinc-finger</keyword>
<dbReference type="GO" id="GO:0016567">
    <property type="term" value="P:protein ubiquitination"/>
    <property type="evidence" value="ECO:0007669"/>
    <property type="project" value="TreeGrafter"/>
</dbReference>
<evidence type="ECO:0000256" key="4">
    <source>
        <dbReference type="PROSITE-ProRule" id="PRU00175"/>
    </source>
</evidence>
<proteinExistence type="predicted"/>
<dbReference type="AlphaFoldDB" id="A0AAV0EAH6"/>
<dbReference type="InterPro" id="IPR013083">
    <property type="entry name" value="Znf_RING/FYVE/PHD"/>
</dbReference>
<dbReference type="PANTHER" id="PTHR45969">
    <property type="entry name" value="RING ZINC FINGER PROTEIN-RELATED"/>
    <property type="match status" value="1"/>
</dbReference>
<sequence>MEFSVEGLELSTLEYHNEQWSSPEGEEDHDEEDFFAVAIYKKIRVFGVDHKFMHQTREQLQAVFPLRHSWLQTDDDGGGGDGSVGHQKLENCLKKSGLPERIAAQIVSFYHQQRSNMSPGRGRSSPRGDANNMSSGRGRSSARDSVTVPLIVTKTLVKMYMWSLPRDIAVDGLLRLTSVLYNLKVARAFDGAEECSVCLETMGRGEKVFRAANCSHHFHALCLLRWLDTTAKTCPLCRCPFAESPYIRVLT</sequence>
<evidence type="ECO:0000256" key="5">
    <source>
        <dbReference type="SAM" id="MobiDB-lite"/>
    </source>
</evidence>
<keyword evidence="8" id="KW-1185">Reference proteome</keyword>
<keyword evidence="3" id="KW-0862">Zinc</keyword>
<evidence type="ECO:0000259" key="6">
    <source>
        <dbReference type="PROSITE" id="PS50089"/>
    </source>
</evidence>
<comment type="caution">
    <text evidence="7">The sequence shown here is derived from an EMBL/GenBank/DDBJ whole genome shotgun (WGS) entry which is preliminary data.</text>
</comment>
<evidence type="ECO:0000313" key="8">
    <source>
        <dbReference type="Proteomes" id="UP001152523"/>
    </source>
</evidence>
<dbReference type="Pfam" id="PF13639">
    <property type="entry name" value="zf-RING_2"/>
    <property type="match status" value="1"/>
</dbReference>